<dbReference type="Gene3D" id="4.10.70.10">
    <property type="entry name" value="Disintegrin domain"/>
    <property type="match status" value="1"/>
</dbReference>
<feature type="binding site" evidence="1">
    <location>
        <position position="8"/>
    </location>
    <ligand>
        <name>Zn(2+)</name>
        <dbReference type="ChEBI" id="CHEBI:29105"/>
        <note>catalytic</note>
    </ligand>
</feature>
<reference evidence="3 4" key="1">
    <citation type="journal article" date="2020" name="Mol. Biol. Evol.">
        <title>Interspecific Gene Flow and the Evolution of Specialization in Black and White Rhinoceros.</title>
        <authorList>
            <person name="Moodley Y."/>
            <person name="Westbury M.V."/>
            <person name="Russo I.M."/>
            <person name="Gopalakrishnan S."/>
            <person name="Rakotoarivelo A."/>
            <person name="Olsen R.A."/>
            <person name="Prost S."/>
            <person name="Tunstall T."/>
            <person name="Ryder O.A."/>
            <person name="Dalen L."/>
            <person name="Bruford M.W."/>
        </authorList>
    </citation>
    <scope>NUCLEOTIDE SEQUENCE [LARGE SCALE GENOMIC DNA]</scope>
    <source>
        <strain evidence="3">SBR-YM</strain>
        <tissue evidence="3">Skin</tissue>
    </source>
</reference>
<evidence type="ECO:0000259" key="2">
    <source>
        <dbReference type="PROSITE" id="PS50215"/>
    </source>
</evidence>
<dbReference type="AlphaFoldDB" id="A0A7J7F485"/>
<feature type="binding site" evidence="1">
    <location>
        <position position="4"/>
    </location>
    <ligand>
        <name>Zn(2+)</name>
        <dbReference type="ChEBI" id="CHEBI:29105"/>
        <note>catalytic</note>
    </ligand>
</feature>
<comment type="caution">
    <text evidence="3">The sequence shown here is derived from an EMBL/GenBank/DDBJ whole genome shotgun (WGS) entry which is preliminary data.</text>
</comment>
<dbReference type="InterPro" id="IPR036436">
    <property type="entry name" value="Disintegrin_dom_sf"/>
</dbReference>
<dbReference type="SUPFAM" id="SSF55486">
    <property type="entry name" value="Metalloproteases ('zincins'), catalytic domain"/>
    <property type="match status" value="1"/>
</dbReference>
<dbReference type="EMBL" id="JACDTQ010001386">
    <property type="protein sequence ID" value="KAF5922862.1"/>
    <property type="molecule type" value="Genomic_DNA"/>
</dbReference>
<organism evidence="3 4">
    <name type="scientific">Diceros bicornis minor</name>
    <name type="common">South-central black rhinoceros</name>
    <dbReference type="NCBI Taxonomy" id="77932"/>
    <lineage>
        <taxon>Eukaryota</taxon>
        <taxon>Metazoa</taxon>
        <taxon>Chordata</taxon>
        <taxon>Craniata</taxon>
        <taxon>Vertebrata</taxon>
        <taxon>Euteleostomi</taxon>
        <taxon>Mammalia</taxon>
        <taxon>Eutheria</taxon>
        <taxon>Laurasiatheria</taxon>
        <taxon>Perissodactyla</taxon>
        <taxon>Rhinocerotidae</taxon>
        <taxon>Diceros</taxon>
    </lineage>
</organism>
<evidence type="ECO:0000313" key="3">
    <source>
        <dbReference type="EMBL" id="KAF5922862.1"/>
    </source>
</evidence>
<name>A0A7J7F485_DICBM</name>
<proteinExistence type="predicted"/>
<dbReference type="SUPFAM" id="SSF57552">
    <property type="entry name" value="Blood coagulation inhibitor (disintegrin)"/>
    <property type="match status" value="1"/>
</dbReference>
<feature type="disulfide bond" evidence="1">
    <location>
        <begin position="21"/>
        <end position="26"/>
    </location>
</feature>
<accession>A0A7J7F485</accession>
<sequence>MVAHELGHTLGMQHDEEFCFCGQGGCIMNAVRVPAERFTNCIYADFTKTVLNQGSCLGLLVLLRFVAKTASSFIPPGELCRHQVNECNLPEWHNGTSHQCPEDGY</sequence>
<feature type="domain" description="Peptidase M12B" evidence="2">
    <location>
        <begin position="1"/>
        <end position="53"/>
    </location>
</feature>
<dbReference type="Gene3D" id="3.40.390.10">
    <property type="entry name" value="Collagenase (Catalytic Domain)"/>
    <property type="match status" value="1"/>
</dbReference>
<comment type="caution">
    <text evidence="1">Lacks conserved residue(s) required for the propagation of feature annotation.</text>
</comment>
<dbReference type="GO" id="GO:0004222">
    <property type="term" value="F:metalloendopeptidase activity"/>
    <property type="evidence" value="ECO:0007669"/>
    <property type="project" value="InterPro"/>
</dbReference>
<dbReference type="PANTHER" id="PTHR11905:SF116">
    <property type="entry name" value="DISINTEGRIN AND METALLOPROTEINASE DOMAIN-CONTAINING PROTEIN 21"/>
    <property type="match status" value="1"/>
</dbReference>
<keyword evidence="4" id="KW-1185">Reference proteome</keyword>
<feature type="non-terminal residue" evidence="3">
    <location>
        <position position="1"/>
    </location>
</feature>
<keyword evidence="1" id="KW-1015">Disulfide bond</keyword>
<dbReference type="GO" id="GO:0046872">
    <property type="term" value="F:metal ion binding"/>
    <property type="evidence" value="ECO:0007669"/>
    <property type="project" value="UniProtKB-KW"/>
</dbReference>
<feature type="binding site" evidence="1">
    <location>
        <position position="14"/>
    </location>
    <ligand>
        <name>Zn(2+)</name>
        <dbReference type="ChEBI" id="CHEBI:29105"/>
        <note>catalytic</note>
    </ligand>
</feature>
<dbReference type="GO" id="GO:1990913">
    <property type="term" value="C:sperm head plasma membrane"/>
    <property type="evidence" value="ECO:0007669"/>
    <property type="project" value="TreeGrafter"/>
</dbReference>
<keyword evidence="1" id="KW-0479">Metal-binding</keyword>
<dbReference type="PROSITE" id="PS50215">
    <property type="entry name" value="ADAM_MEPRO"/>
    <property type="match status" value="1"/>
</dbReference>
<dbReference type="GO" id="GO:0008584">
    <property type="term" value="P:male gonad development"/>
    <property type="evidence" value="ECO:0007669"/>
    <property type="project" value="TreeGrafter"/>
</dbReference>
<dbReference type="GO" id="GO:0009897">
    <property type="term" value="C:external side of plasma membrane"/>
    <property type="evidence" value="ECO:0007669"/>
    <property type="project" value="TreeGrafter"/>
</dbReference>
<dbReference type="PANTHER" id="PTHR11905">
    <property type="entry name" value="ADAM A DISINTEGRIN AND METALLOPROTEASE DOMAIN"/>
    <property type="match status" value="1"/>
</dbReference>
<feature type="active site" evidence="1">
    <location>
        <position position="5"/>
    </location>
</feature>
<dbReference type="GO" id="GO:0006508">
    <property type="term" value="P:proteolysis"/>
    <property type="evidence" value="ECO:0007669"/>
    <property type="project" value="InterPro"/>
</dbReference>
<gene>
    <name evidence="3" type="ORF">HPG69_013207</name>
</gene>
<keyword evidence="1" id="KW-0862">Zinc</keyword>
<dbReference type="Pfam" id="PF01421">
    <property type="entry name" value="Reprolysin"/>
    <property type="match status" value="1"/>
</dbReference>
<evidence type="ECO:0000256" key="1">
    <source>
        <dbReference type="PROSITE-ProRule" id="PRU00276"/>
    </source>
</evidence>
<evidence type="ECO:0000313" key="4">
    <source>
        <dbReference type="Proteomes" id="UP000551758"/>
    </source>
</evidence>
<protein>
    <recommendedName>
        <fullName evidence="2">Peptidase M12B domain-containing protein</fullName>
    </recommendedName>
</protein>
<dbReference type="InterPro" id="IPR024079">
    <property type="entry name" value="MetalloPept_cat_dom_sf"/>
</dbReference>
<dbReference type="Proteomes" id="UP000551758">
    <property type="component" value="Unassembled WGS sequence"/>
</dbReference>
<dbReference type="InterPro" id="IPR001590">
    <property type="entry name" value="Peptidase_M12B"/>
</dbReference>